<protein>
    <recommendedName>
        <fullName evidence="1">Retrovirus-related Pol polyprotein from transposon TNT 1-94-like beta-barrel domain-containing protein</fullName>
    </recommendedName>
</protein>
<evidence type="ECO:0000313" key="3">
    <source>
        <dbReference type="Proteomes" id="UP001175227"/>
    </source>
</evidence>
<feature type="domain" description="Retrovirus-related Pol polyprotein from transposon TNT 1-94-like beta-barrel" evidence="1">
    <location>
        <begin position="6"/>
        <end position="74"/>
    </location>
</feature>
<feature type="non-terminal residue" evidence="2">
    <location>
        <position position="1"/>
    </location>
</feature>
<evidence type="ECO:0000313" key="2">
    <source>
        <dbReference type="EMBL" id="KAK0476039.1"/>
    </source>
</evidence>
<sequence length="104" mass="11244">ISPYCKDFNSFQSVPPKAFHAANTQNFFAAGKGEMSINVPNGANASNLQLTKVMYSPKVGYMLISVGCLDDLGFELTFGSGKCTIWASDRKVVGVVPKDDGRLY</sequence>
<comment type="caution">
    <text evidence="2">The sequence shown here is derived from an EMBL/GenBank/DDBJ whole genome shotgun (WGS) entry which is preliminary data.</text>
</comment>
<dbReference type="Pfam" id="PF22936">
    <property type="entry name" value="Pol_BBD"/>
    <property type="match status" value="1"/>
</dbReference>
<reference evidence="2" key="1">
    <citation type="submission" date="2023-06" db="EMBL/GenBank/DDBJ databases">
        <authorList>
            <consortium name="Lawrence Berkeley National Laboratory"/>
            <person name="Ahrendt S."/>
            <person name="Sahu N."/>
            <person name="Indic B."/>
            <person name="Wong-Bajracharya J."/>
            <person name="Merenyi Z."/>
            <person name="Ke H.-M."/>
            <person name="Monk M."/>
            <person name="Kocsube S."/>
            <person name="Drula E."/>
            <person name="Lipzen A."/>
            <person name="Balint B."/>
            <person name="Henrissat B."/>
            <person name="Andreopoulos B."/>
            <person name="Martin F.M."/>
            <person name="Harder C.B."/>
            <person name="Rigling D."/>
            <person name="Ford K.L."/>
            <person name="Foster G.D."/>
            <person name="Pangilinan J."/>
            <person name="Papanicolaou A."/>
            <person name="Barry K."/>
            <person name="LaButti K."/>
            <person name="Viragh M."/>
            <person name="Koriabine M."/>
            <person name="Yan M."/>
            <person name="Riley R."/>
            <person name="Champramary S."/>
            <person name="Plett K.L."/>
            <person name="Tsai I.J."/>
            <person name="Slot J."/>
            <person name="Sipos G."/>
            <person name="Plett J."/>
            <person name="Nagy L.G."/>
            <person name="Grigoriev I.V."/>
        </authorList>
    </citation>
    <scope>NUCLEOTIDE SEQUENCE</scope>
    <source>
        <strain evidence="2">ICMP 16352</strain>
    </source>
</reference>
<organism evidence="2 3">
    <name type="scientific">Armillaria novae-zelandiae</name>
    <dbReference type="NCBI Taxonomy" id="153914"/>
    <lineage>
        <taxon>Eukaryota</taxon>
        <taxon>Fungi</taxon>
        <taxon>Dikarya</taxon>
        <taxon>Basidiomycota</taxon>
        <taxon>Agaricomycotina</taxon>
        <taxon>Agaricomycetes</taxon>
        <taxon>Agaricomycetidae</taxon>
        <taxon>Agaricales</taxon>
        <taxon>Marasmiineae</taxon>
        <taxon>Physalacriaceae</taxon>
        <taxon>Armillaria</taxon>
    </lineage>
</organism>
<dbReference type="AlphaFoldDB" id="A0AA39UB99"/>
<dbReference type="InterPro" id="IPR054722">
    <property type="entry name" value="PolX-like_BBD"/>
</dbReference>
<accession>A0AA39UB99</accession>
<keyword evidence="3" id="KW-1185">Reference proteome</keyword>
<proteinExistence type="predicted"/>
<dbReference type="EMBL" id="JAUEPR010000021">
    <property type="protein sequence ID" value="KAK0476039.1"/>
    <property type="molecule type" value="Genomic_DNA"/>
</dbReference>
<dbReference type="Proteomes" id="UP001175227">
    <property type="component" value="Unassembled WGS sequence"/>
</dbReference>
<evidence type="ECO:0000259" key="1">
    <source>
        <dbReference type="Pfam" id="PF22936"/>
    </source>
</evidence>
<gene>
    <name evidence="2" type="ORF">IW261DRAFT_1339925</name>
</gene>
<name>A0AA39UB99_9AGAR</name>